<dbReference type="EMBL" id="CAIIXF020000009">
    <property type="protein sequence ID" value="CAH1795171.1"/>
    <property type="molecule type" value="Genomic_DNA"/>
</dbReference>
<dbReference type="AlphaFoldDB" id="A0A8S4PR21"/>
<dbReference type="SUPFAM" id="SSF48452">
    <property type="entry name" value="TPR-like"/>
    <property type="match status" value="1"/>
</dbReference>
<evidence type="ECO:0000256" key="1">
    <source>
        <dbReference type="PROSITE-ProRule" id="PRU00339"/>
    </source>
</evidence>
<feature type="repeat" description="TPR" evidence="1">
    <location>
        <begin position="283"/>
        <end position="316"/>
    </location>
</feature>
<dbReference type="PANTHER" id="PTHR19959:SF119">
    <property type="entry name" value="FUNGAL LIPASE-LIKE DOMAIN-CONTAINING PROTEIN"/>
    <property type="match status" value="1"/>
</dbReference>
<dbReference type="PROSITE" id="PS50005">
    <property type="entry name" value="TPR"/>
    <property type="match status" value="1"/>
</dbReference>
<dbReference type="InterPro" id="IPR019734">
    <property type="entry name" value="TPR_rpt"/>
</dbReference>
<dbReference type="Gene3D" id="1.25.40.10">
    <property type="entry name" value="Tetratricopeptide repeat domain"/>
    <property type="match status" value="1"/>
</dbReference>
<dbReference type="Pfam" id="PF13181">
    <property type="entry name" value="TPR_8"/>
    <property type="match status" value="1"/>
</dbReference>
<keyword evidence="2" id="KW-0175">Coiled coil</keyword>
<feature type="coiled-coil region" evidence="2">
    <location>
        <begin position="346"/>
        <end position="461"/>
    </location>
</feature>
<evidence type="ECO:0000256" key="2">
    <source>
        <dbReference type="SAM" id="Coils"/>
    </source>
</evidence>
<keyword evidence="1" id="KW-0802">TPR repeat</keyword>
<protein>
    <recommendedName>
        <fullName evidence="5">Tetratricopeptide repeat protein</fullName>
    </recommendedName>
</protein>
<sequence>NYREMKENDLEKELYFFKGDFTTLFGDESVEKELKKGFKENEAQRKTILKLIKKQLQEDFVKHSCIKKLYDGKYKRDIIEKASLHVKKEIYRLPSVIVNNLLHLLNSSEDCIWDVRMLDVVGDDALHHLKMILSNATELRLRCYTENNGQVDESKGQLLPSFLVKDGTDPETFSSELILRYYQTAIPLVYAIEVENSQEIVEQRIGQTSLYDPSDLNNAIAYILMKNQEKAKEHLKKANETYITSEPMQLILHILCNIYIKDEGISKPFLDNLKNRVLDSKNIDAMNTFGYALQKTGDNKEAIKVLEKSVDESPNDVTTLTLLLLAYKKEGMTAEYENLLRTHPALEEIDRLRNNLEETKKLLEVANEKVQKKASNIDDLTQQLSRSRQMLEDKKLEALDHSAEKKNLQSELLIANSNLKEEKLRSEEKALDLSSQVRTLHEKLLTANNNLTEEKQRSETE</sequence>
<feature type="non-terminal residue" evidence="3">
    <location>
        <position position="461"/>
    </location>
</feature>
<dbReference type="Proteomes" id="UP000749559">
    <property type="component" value="Unassembled WGS sequence"/>
</dbReference>
<feature type="non-terminal residue" evidence="3">
    <location>
        <position position="1"/>
    </location>
</feature>
<organism evidence="3 4">
    <name type="scientific">Owenia fusiformis</name>
    <name type="common">Polychaete worm</name>
    <dbReference type="NCBI Taxonomy" id="6347"/>
    <lineage>
        <taxon>Eukaryota</taxon>
        <taxon>Metazoa</taxon>
        <taxon>Spiralia</taxon>
        <taxon>Lophotrochozoa</taxon>
        <taxon>Annelida</taxon>
        <taxon>Polychaeta</taxon>
        <taxon>Sedentaria</taxon>
        <taxon>Canalipalpata</taxon>
        <taxon>Sabellida</taxon>
        <taxon>Oweniida</taxon>
        <taxon>Oweniidae</taxon>
        <taxon>Owenia</taxon>
    </lineage>
</organism>
<proteinExistence type="predicted"/>
<gene>
    <name evidence="3" type="ORF">OFUS_LOCUS19747</name>
</gene>
<keyword evidence="4" id="KW-1185">Reference proteome</keyword>
<comment type="caution">
    <text evidence="3">The sequence shown here is derived from an EMBL/GenBank/DDBJ whole genome shotgun (WGS) entry which is preliminary data.</text>
</comment>
<dbReference type="InterPro" id="IPR011990">
    <property type="entry name" value="TPR-like_helical_dom_sf"/>
</dbReference>
<accession>A0A8S4PR21</accession>
<dbReference type="PANTHER" id="PTHR19959">
    <property type="entry name" value="KINESIN LIGHT CHAIN"/>
    <property type="match status" value="1"/>
</dbReference>
<reference evidence="3" key="1">
    <citation type="submission" date="2022-03" db="EMBL/GenBank/DDBJ databases">
        <authorList>
            <person name="Martin C."/>
        </authorList>
    </citation>
    <scope>NUCLEOTIDE SEQUENCE</scope>
</reference>
<evidence type="ECO:0000313" key="3">
    <source>
        <dbReference type="EMBL" id="CAH1795171.1"/>
    </source>
</evidence>
<evidence type="ECO:0000313" key="4">
    <source>
        <dbReference type="Proteomes" id="UP000749559"/>
    </source>
</evidence>
<name>A0A8S4PR21_OWEFU</name>
<evidence type="ECO:0008006" key="5">
    <source>
        <dbReference type="Google" id="ProtNLM"/>
    </source>
</evidence>